<dbReference type="InterPro" id="IPR013784">
    <property type="entry name" value="Carb-bd-like_fold"/>
</dbReference>
<dbReference type="Proteomes" id="UP000238442">
    <property type="component" value="Chromosome"/>
</dbReference>
<evidence type="ECO:0000313" key="2">
    <source>
        <dbReference type="EMBL" id="AVI51357.1"/>
    </source>
</evidence>
<dbReference type="InterPro" id="IPR011042">
    <property type="entry name" value="6-blade_b-propeller_TolB-like"/>
</dbReference>
<dbReference type="Gene3D" id="2.60.40.10">
    <property type="entry name" value="Immunoglobulins"/>
    <property type="match status" value="1"/>
</dbReference>
<dbReference type="KEGG" id="aue:C5O00_09290"/>
<accession>A0A2S0HXD9</accession>
<dbReference type="InterPro" id="IPR003961">
    <property type="entry name" value="FN3_dom"/>
</dbReference>
<feature type="domain" description="Fibronectin type-III" evidence="1">
    <location>
        <begin position="118"/>
        <end position="217"/>
    </location>
</feature>
<keyword evidence="3" id="KW-1185">Reference proteome</keyword>
<proteinExistence type="predicted"/>
<dbReference type="GO" id="GO:0030246">
    <property type="term" value="F:carbohydrate binding"/>
    <property type="evidence" value="ECO:0007669"/>
    <property type="project" value="InterPro"/>
</dbReference>
<dbReference type="PROSITE" id="PS50853">
    <property type="entry name" value="FN3"/>
    <property type="match status" value="1"/>
</dbReference>
<dbReference type="SUPFAM" id="SSF69304">
    <property type="entry name" value="Tricorn protease N-terminal domain"/>
    <property type="match status" value="1"/>
</dbReference>
<reference evidence="2 3" key="1">
    <citation type="submission" date="2018-02" db="EMBL/GenBank/DDBJ databases">
        <title>Genomic analysis of the strain RR4-38 isolated from a seawater recirculating aquaculture system.</title>
        <authorList>
            <person name="Kim Y.-S."/>
            <person name="Jang Y.H."/>
            <person name="Kim K.-H."/>
        </authorList>
    </citation>
    <scope>NUCLEOTIDE SEQUENCE [LARGE SCALE GENOMIC DNA]</scope>
    <source>
        <strain evidence="2 3">RR4-38</strain>
    </source>
</reference>
<dbReference type="PROSITE" id="PS51257">
    <property type="entry name" value="PROKAR_LIPOPROTEIN"/>
    <property type="match status" value="1"/>
</dbReference>
<dbReference type="OrthoDB" id="9815657at2"/>
<organism evidence="2 3">
    <name type="scientific">Pukyongia salina</name>
    <dbReference type="NCBI Taxonomy" id="2094025"/>
    <lineage>
        <taxon>Bacteria</taxon>
        <taxon>Pseudomonadati</taxon>
        <taxon>Bacteroidota</taxon>
        <taxon>Flavobacteriia</taxon>
        <taxon>Flavobacteriales</taxon>
        <taxon>Flavobacteriaceae</taxon>
        <taxon>Pukyongia</taxon>
    </lineage>
</organism>
<dbReference type="InterPro" id="IPR013783">
    <property type="entry name" value="Ig-like_fold"/>
</dbReference>
<sequence length="497" mass="55333">MKGSFKYIALIATTFLLLFSCNEDKIGENEFGTLKGKVVASGSNAPLENVRIATNPVSSTVFTDSSGNFTIENILVGDYSVEARTDGYIADFEPATINANVTSNVVFELDPSTANNRPPTAPVLLSPADNEVLESIEAIFSWNSTDPEEDPITYSLELRNVDTNEVLLFENLTDTTLTYSPLTLGTQYVWQVTATDEINDPVISAVSAFEVISAPVDNRVLFVRKINGNNVIFSADENGQEFQLTSSEVNSYRPRRNVRANKIAYLQNDGSNVDIFIMNRDGSEKRKITGPVKPNGFNLDEINIDWPEDRVSIYYPRFDKLYRVQFNGLGTVELYQTPDGSLISEVVVSETSDLIVLKTNNLQGYDAKIYIINEAGVVLDTILDGVDGAVGGLDLSIDDQKVLYSYDVSGFENEDYRRLDSRMFIYDRNTMTATDVSDNKPDGTNDLDPIFSPNEAFVMFTNTSNDGLSQKDVMRLDLSTQDSRELRHEDAFMPDWQ</sequence>
<name>A0A2S0HXD9_9FLAO</name>
<dbReference type="Gene3D" id="2.120.10.30">
    <property type="entry name" value="TolB, C-terminal domain"/>
    <property type="match status" value="1"/>
</dbReference>
<dbReference type="AlphaFoldDB" id="A0A2S0HXD9"/>
<dbReference type="EMBL" id="CP027062">
    <property type="protein sequence ID" value="AVI51357.1"/>
    <property type="molecule type" value="Genomic_DNA"/>
</dbReference>
<dbReference type="RefSeq" id="WP_105216598.1">
    <property type="nucleotide sequence ID" value="NZ_CP027062.1"/>
</dbReference>
<evidence type="ECO:0000313" key="3">
    <source>
        <dbReference type="Proteomes" id="UP000238442"/>
    </source>
</evidence>
<dbReference type="Pfam" id="PF13620">
    <property type="entry name" value="CarboxypepD_reg"/>
    <property type="match status" value="1"/>
</dbReference>
<gene>
    <name evidence="2" type="ORF">C5O00_09290</name>
</gene>
<protein>
    <recommendedName>
        <fullName evidence="1">Fibronectin type-III domain-containing protein</fullName>
    </recommendedName>
</protein>
<dbReference type="Gene3D" id="2.60.40.1120">
    <property type="entry name" value="Carboxypeptidase-like, regulatory domain"/>
    <property type="match status" value="1"/>
</dbReference>
<dbReference type="SUPFAM" id="SSF49452">
    <property type="entry name" value="Starch-binding domain-like"/>
    <property type="match status" value="1"/>
</dbReference>
<evidence type="ECO:0000259" key="1">
    <source>
        <dbReference type="PROSITE" id="PS50853"/>
    </source>
</evidence>
<dbReference type="SUPFAM" id="SSF49265">
    <property type="entry name" value="Fibronectin type III"/>
    <property type="match status" value="1"/>
</dbReference>
<dbReference type="InterPro" id="IPR036116">
    <property type="entry name" value="FN3_sf"/>
</dbReference>